<accession>A0A0M2UUE3</accession>
<dbReference type="Proteomes" id="UP000034954">
    <property type="component" value="Unassembled WGS sequence"/>
</dbReference>
<proteinExistence type="predicted"/>
<protein>
    <submittedName>
        <fullName evidence="2">Uncharacterized protein</fullName>
    </submittedName>
</protein>
<evidence type="ECO:0000313" key="3">
    <source>
        <dbReference type="Proteomes" id="UP000034954"/>
    </source>
</evidence>
<sequence>MVIKSCPSLLKILLLLFVVVYTLNKGTHYAFALENRDAENVSAIEVIAYVDKNEITIGDKIKFGIRVTYRDGVVPRFPELGQQIGMFTVKKTDVVEGPVKEKDGRFTVNCSYVLSSYEIGTQTIPSLKISYEGVHGAGEVVTNEISVDVRGVLQEGEISGDIREIVPPAGVPVNFRRLLPWIGVVFAVGLLSGTVFWFIWKRKKRERGQGREVIIRLPHEIAYELLEELLGEDLIAKGFVKEYYYRVTGIVRHYIENRFGLLAPECTTEEFLGELARTSKLQDSHKQLMREFLEQCDMVKYATYGPSRTEIQETYDAAKRFIDETRERLEEKEVVPA</sequence>
<keyword evidence="1" id="KW-0812">Transmembrane</keyword>
<comment type="caution">
    <text evidence="2">The sequence shown here is derived from an EMBL/GenBank/DDBJ whole genome shotgun (WGS) entry which is preliminary data.</text>
</comment>
<name>A0A0M2UUE3_9BACT</name>
<gene>
    <name evidence="2" type="ORF">BROFUL_01836</name>
</gene>
<dbReference type="AlphaFoldDB" id="A0A0M2UUE3"/>
<keyword evidence="1" id="KW-1133">Transmembrane helix</keyword>
<evidence type="ECO:0000313" key="2">
    <source>
        <dbReference type="EMBL" id="KKO19457.1"/>
    </source>
</evidence>
<reference evidence="2 3" key="1">
    <citation type="journal article" date="2013" name="BMC Microbiol.">
        <title>Identification of the type II cytochrome c maturation pathway in anammox bacteria by comparative genomics.</title>
        <authorList>
            <person name="Ferousi C."/>
            <person name="Speth D.R."/>
            <person name="Reimann J."/>
            <person name="Op den Camp H.J."/>
            <person name="Allen J.W."/>
            <person name="Keltjens J.T."/>
            <person name="Jetten M.S."/>
        </authorList>
    </citation>
    <scope>NUCLEOTIDE SEQUENCE [LARGE SCALE GENOMIC DNA]</scope>
    <source>
        <strain evidence="2">RU1</strain>
    </source>
</reference>
<keyword evidence="1" id="KW-0472">Membrane</keyword>
<keyword evidence="3" id="KW-1185">Reference proteome</keyword>
<dbReference type="EMBL" id="LAQJ01000190">
    <property type="protein sequence ID" value="KKO19457.1"/>
    <property type="molecule type" value="Genomic_DNA"/>
</dbReference>
<feature type="transmembrane region" description="Helical" evidence="1">
    <location>
        <begin position="178"/>
        <end position="200"/>
    </location>
</feature>
<organism evidence="2 3">
    <name type="scientific">Candidatus Brocadia fulgida</name>
    <dbReference type="NCBI Taxonomy" id="380242"/>
    <lineage>
        <taxon>Bacteria</taxon>
        <taxon>Pseudomonadati</taxon>
        <taxon>Planctomycetota</taxon>
        <taxon>Candidatus Brocadiia</taxon>
        <taxon>Candidatus Brocadiales</taxon>
        <taxon>Candidatus Brocadiaceae</taxon>
        <taxon>Candidatus Brocadia</taxon>
    </lineage>
</organism>
<evidence type="ECO:0000256" key="1">
    <source>
        <dbReference type="SAM" id="Phobius"/>
    </source>
</evidence>